<dbReference type="GO" id="GO:0036094">
    <property type="term" value="F:small molecule binding"/>
    <property type="evidence" value="ECO:0007669"/>
    <property type="project" value="InterPro"/>
</dbReference>
<feature type="non-terminal residue" evidence="4">
    <location>
        <position position="1"/>
    </location>
</feature>
<dbReference type="AlphaFoldDB" id="A0A7K4IYD2"/>
<dbReference type="InterPro" id="IPR022272">
    <property type="entry name" value="Lipocalin_CS"/>
</dbReference>
<dbReference type="PRINTS" id="PR01254">
    <property type="entry name" value="PGNDSYNTHASE"/>
</dbReference>
<accession>A0A7K4IYD2</accession>
<sequence length="176" mass="19498">LLCLLQVGAKVPVQPDFKTEKFAGTWHLTAAASNCPVFLKMKDMLKSSTATINSTPEGDLSVKLLWPMLDKCQKFDLLFQQSGRAGHYTGMSAPENRDLRVVETDYSSFAIVYQCQLKGLEPSTSLQLFLREQDPSPELLQKFKQLLSSVGLTEDTMVVLPESGECQESRGDTHGP</sequence>
<organism evidence="4 5">
    <name type="scientific">Geococcyx californianus</name>
    <name type="common">Greater roadrunner</name>
    <name type="synonym">Saurothera californiana</name>
    <dbReference type="NCBI Taxonomy" id="8947"/>
    <lineage>
        <taxon>Eukaryota</taxon>
        <taxon>Metazoa</taxon>
        <taxon>Chordata</taxon>
        <taxon>Craniata</taxon>
        <taxon>Vertebrata</taxon>
        <taxon>Euteleostomi</taxon>
        <taxon>Archelosauria</taxon>
        <taxon>Archosauria</taxon>
        <taxon>Dinosauria</taxon>
        <taxon>Saurischia</taxon>
        <taxon>Theropoda</taxon>
        <taxon>Coelurosauria</taxon>
        <taxon>Aves</taxon>
        <taxon>Neognathae</taxon>
        <taxon>Neoaves</taxon>
        <taxon>Otidimorphae</taxon>
        <taxon>Cuculiformes</taxon>
        <taxon>Neomorphidae</taxon>
        <taxon>Geococcyx</taxon>
    </lineage>
</organism>
<dbReference type="Gene3D" id="2.40.128.20">
    <property type="match status" value="1"/>
</dbReference>
<dbReference type="PRINTS" id="PR00179">
    <property type="entry name" value="LIPOCALIN"/>
</dbReference>
<dbReference type="PROSITE" id="PS00213">
    <property type="entry name" value="LIPOCALIN"/>
    <property type="match status" value="1"/>
</dbReference>
<keyword evidence="5" id="KW-1185">Reference proteome</keyword>
<comment type="caution">
    <text evidence="4">The sequence shown here is derived from an EMBL/GenBank/DDBJ whole genome shotgun (WGS) entry which is preliminary data.</text>
</comment>
<dbReference type="PANTHER" id="PTHR11430">
    <property type="entry name" value="LIPOCALIN"/>
    <property type="match status" value="1"/>
</dbReference>
<dbReference type="Proteomes" id="UP000531151">
    <property type="component" value="Unassembled WGS sequence"/>
</dbReference>
<dbReference type="SUPFAM" id="SSF50814">
    <property type="entry name" value="Lipocalins"/>
    <property type="match status" value="1"/>
</dbReference>
<dbReference type="InterPro" id="IPR012674">
    <property type="entry name" value="Calycin"/>
</dbReference>
<evidence type="ECO:0000256" key="1">
    <source>
        <dbReference type="ARBA" id="ARBA00006889"/>
    </source>
</evidence>
<feature type="non-terminal residue" evidence="4">
    <location>
        <position position="176"/>
    </location>
</feature>
<dbReference type="OrthoDB" id="9627583at2759"/>
<dbReference type="PANTHER" id="PTHR11430:SF77">
    <property type="entry name" value="LIPOCALIN-LIKE 1 PROTEIN"/>
    <property type="match status" value="1"/>
</dbReference>
<name>A0A7K4IYD2_GEOCA</name>
<dbReference type="InterPro" id="IPR002345">
    <property type="entry name" value="Lipocalin"/>
</dbReference>
<evidence type="ECO:0000313" key="5">
    <source>
        <dbReference type="Proteomes" id="UP000531151"/>
    </source>
</evidence>
<reference evidence="4 5" key="1">
    <citation type="submission" date="2019-09" db="EMBL/GenBank/DDBJ databases">
        <title>Bird 10,000 Genomes (B10K) Project - Family phase.</title>
        <authorList>
            <person name="Zhang G."/>
        </authorList>
    </citation>
    <scope>NUCLEOTIDE SEQUENCE [LARGE SCALE GENOMIC DNA]</scope>
    <source>
        <strain evidence="4">B10K-CU-031-07</strain>
        <tissue evidence="4">Muscle</tissue>
    </source>
</reference>
<evidence type="ECO:0000256" key="2">
    <source>
        <dbReference type="RuleBase" id="RU003695"/>
    </source>
</evidence>
<dbReference type="InterPro" id="IPR000566">
    <property type="entry name" value="Lipocln_cytosolic_FA-bd_dom"/>
</dbReference>
<feature type="domain" description="Lipocalin/cytosolic fatty-acid binding" evidence="3">
    <location>
        <begin position="23"/>
        <end position="162"/>
    </location>
</feature>
<comment type="similarity">
    <text evidence="1 2">Belongs to the calycin superfamily. Lipocalin family.</text>
</comment>
<protein>
    <submittedName>
        <fullName evidence="4">LCN15 protein</fullName>
    </submittedName>
</protein>
<evidence type="ECO:0000259" key="3">
    <source>
        <dbReference type="Pfam" id="PF00061"/>
    </source>
</evidence>
<evidence type="ECO:0000313" key="4">
    <source>
        <dbReference type="EMBL" id="NWH57717.1"/>
    </source>
</evidence>
<dbReference type="Pfam" id="PF00061">
    <property type="entry name" value="Lipocalin"/>
    <property type="match status" value="1"/>
</dbReference>
<gene>
    <name evidence="4" type="primary">Lcn15</name>
    <name evidence="4" type="ORF">GEOCAL_R10396</name>
</gene>
<proteinExistence type="inferred from homology"/>
<dbReference type="EMBL" id="VWPV01005614">
    <property type="protein sequence ID" value="NWH57717.1"/>
    <property type="molecule type" value="Genomic_DNA"/>
</dbReference>